<reference evidence="1" key="1">
    <citation type="journal article" date="2014" name="Int. J. Syst. Evol. Microbiol.">
        <title>Complete genome sequence of Corynebacterium casei LMG S-19264T (=DSM 44701T), isolated from a smear-ripened cheese.</title>
        <authorList>
            <consortium name="US DOE Joint Genome Institute (JGI-PGF)"/>
            <person name="Walter F."/>
            <person name="Albersmeier A."/>
            <person name="Kalinowski J."/>
            <person name="Ruckert C."/>
        </authorList>
    </citation>
    <scope>NUCLEOTIDE SEQUENCE</scope>
    <source>
        <strain evidence="1">JCM 4956</strain>
    </source>
</reference>
<dbReference type="AlphaFoldDB" id="A0A918NRV1"/>
<evidence type="ECO:0000313" key="1">
    <source>
        <dbReference type="EMBL" id="GGX91056.1"/>
    </source>
</evidence>
<accession>A0A918NRV1</accession>
<name>A0A918NRV1_9ACTN</name>
<evidence type="ECO:0000313" key="2">
    <source>
        <dbReference type="Proteomes" id="UP000645555"/>
    </source>
</evidence>
<sequence>MREQAVATLEPDSPAAEWMLSFSRGTHVCPQPRRPRLISHGDELCTRAGELIESGAPGFAVEFVVAAKVEEA</sequence>
<dbReference type="Proteomes" id="UP000645555">
    <property type="component" value="Unassembled WGS sequence"/>
</dbReference>
<keyword evidence="2" id="KW-1185">Reference proteome</keyword>
<comment type="caution">
    <text evidence="1">The sequence shown here is derived from an EMBL/GenBank/DDBJ whole genome shotgun (WGS) entry which is preliminary data.</text>
</comment>
<proteinExistence type="predicted"/>
<dbReference type="EMBL" id="BMWD01000033">
    <property type="protein sequence ID" value="GGX91056.1"/>
    <property type="molecule type" value="Genomic_DNA"/>
</dbReference>
<gene>
    <name evidence="1" type="ORF">GCM10010515_67760</name>
</gene>
<protein>
    <submittedName>
        <fullName evidence="1">Uncharacterized protein</fullName>
    </submittedName>
</protein>
<reference evidence="1" key="2">
    <citation type="submission" date="2020-09" db="EMBL/GenBank/DDBJ databases">
        <authorList>
            <person name="Sun Q."/>
            <person name="Ohkuma M."/>
        </authorList>
    </citation>
    <scope>NUCLEOTIDE SEQUENCE</scope>
    <source>
        <strain evidence="1">JCM 4956</strain>
    </source>
</reference>
<organism evidence="1 2">
    <name type="scientific">Streptomyces fructofermentans</name>
    <dbReference type="NCBI Taxonomy" id="152141"/>
    <lineage>
        <taxon>Bacteria</taxon>
        <taxon>Bacillati</taxon>
        <taxon>Actinomycetota</taxon>
        <taxon>Actinomycetes</taxon>
        <taxon>Kitasatosporales</taxon>
        <taxon>Streptomycetaceae</taxon>
        <taxon>Streptomyces</taxon>
    </lineage>
</organism>